<name>A0ACB7IUV1_PLECO</name>
<organism evidence="1 2">
    <name type="scientific">Pleurotus cornucopiae</name>
    <name type="common">Cornucopia mushroom</name>
    <dbReference type="NCBI Taxonomy" id="5321"/>
    <lineage>
        <taxon>Eukaryota</taxon>
        <taxon>Fungi</taxon>
        <taxon>Dikarya</taxon>
        <taxon>Basidiomycota</taxon>
        <taxon>Agaricomycotina</taxon>
        <taxon>Agaricomycetes</taxon>
        <taxon>Agaricomycetidae</taxon>
        <taxon>Agaricales</taxon>
        <taxon>Pleurotineae</taxon>
        <taxon>Pleurotaceae</taxon>
        <taxon>Pleurotus</taxon>
    </lineage>
</organism>
<proteinExistence type="predicted"/>
<protein>
    <submittedName>
        <fullName evidence="1">Uncharacterized protein</fullName>
    </submittedName>
</protein>
<gene>
    <name evidence="1" type="ORF">CCMSSC00406_0008343</name>
</gene>
<evidence type="ECO:0000313" key="2">
    <source>
        <dbReference type="Proteomes" id="UP000824881"/>
    </source>
</evidence>
<sequence length="144" mass="15422">MLLYVDSSSLDLIYSVANHEIRDRSMIPSGSYHMVESPPMVGHIAKLIGQPNYSRHVGQALKFLSPNTNPPVPWHRVIASSGAISSRGPGTNGAQLQQEALEAEGVEVTVGRTGELRVDMKTWGWFPAPGSIDIADAPSDDGSA</sequence>
<accession>A0ACB7IUV1</accession>
<dbReference type="EMBL" id="WQMT02000007">
    <property type="protein sequence ID" value="KAG9221401.1"/>
    <property type="molecule type" value="Genomic_DNA"/>
</dbReference>
<comment type="caution">
    <text evidence="1">The sequence shown here is derived from an EMBL/GenBank/DDBJ whole genome shotgun (WGS) entry which is preliminary data.</text>
</comment>
<reference evidence="1 2" key="1">
    <citation type="journal article" date="2021" name="Appl. Environ. Microbiol.">
        <title>Genetic linkage and physical mapping for an oyster mushroom Pleurotus cornucopiae and QTL analysis for the trait cap color.</title>
        <authorList>
            <person name="Zhang Y."/>
            <person name="Gao W."/>
            <person name="Sonnenberg A."/>
            <person name="Chen Q."/>
            <person name="Zhang J."/>
            <person name="Huang C."/>
        </authorList>
    </citation>
    <scope>NUCLEOTIDE SEQUENCE [LARGE SCALE GENOMIC DNA]</scope>
    <source>
        <strain evidence="1">CCMSSC00406</strain>
    </source>
</reference>
<keyword evidence="2" id="KW-1185">Reference proteome</keyword>
<evidence type="ECO:0000313" key="1">
    <source>
        <dbReference type="EMBL" id="KAG9221401.1"/>
    </source>
</evidence>
<dbReference type="Proteomes" id="UP000824881">
    <property type="component" value="Unassembled WGS sequence"/>
</dbReference>